<gene>
    <name evidence="3" type="ORF">BMI91_04020</name>
</gene>
<dbReference type="CDD" id="cd02440">
    <property type="entry name" value="AdoMet_MTases"/>
    <property type="match status" value="1"/>
</dbReference>
<dbReference type="RefSeq" id="WP_078569549.1">
    <property type="nucleotide sequence ID" value="NZ_MPZV01000001.1"/>
</dbReference>
<organism evidence="3 4">
    <name type="scientific">Thioclava sediminum</name>
    <dbReference type="NCBI Taxonomy" id="1915319"/>
    <lineage>
        <taxon>Bacteria</taxon>
        <taxon>Pseudomonadati</taxon>
        <taxon>Pseudomonadota</taxon>
        <taxon>Alphaproteobacteria</taxon>
        <taxon>Rhodobacterales</taxon>
        <taxon>Paracoccaceae</taxon>
        <taxon>Thioclava</taxon>
    </lineage>
</organism>
<dbReference type="PANTHER" id="PTHR43861:SF3">
    <property type="entry name" value="PUTATIVE (AFU_ORTHOLOGUE AFUA_2G14390)-RELATED"/>
    <property type="match status" value="1"/>
</dbReference>
<keyword evidence="3" id="KW-0489">Methyltransferase</keyword>
<name>A0ABX3N121_9RHOB</name>
<keyword evidence="1" id="KW-0808">Transferase</keyword>
<evidence type="ECO:0000256" key="1">
    <source>
        <dbReference type="ARBA" id="ARBA00022679"/>
    </source>
</evidence>
<evidence type="ECO:0000313" key="3">
    <source>
        <dbReference type="EMBL" id="OOY25581.1"/>
    </source>
</evidence>
<feature type="domain" description="Methyltransferase" evidence="2">
    <location>
        <begin position="36"/>
        <end position="128"/>
    </location>
</feature>
<keyword evidence="4" id="KW-1185">Reference proteome</keyword>
<dbReference type="Proteomes" id="UP000190787">
    <property type="component" value="Unassembled WGS sequence"/>
</dbReference>
<dbReference type="SUPFAM" id="SSF53335">
    <property type="entry name" value="S-adenosyl-L-methionine-dependent methyltransferases"/>
    <property type="match status" value="1"/>
</dbReference>
<reference evidence="3 4" key="1">
    <citation type="submission" date="2016-11" db="EMBL/GenBank/DDBJ databases">
        <title>A multilocus sequence analysis scheme for characterization of bacteria in the genus Thioclava.</title>
        <authorList>
            <person name="Liu Y."/>
            <person name="Shao Z."/>
        </authorList>
    </citation>
    <scope>NUCLEOTIDE SEQUENCE [LARGE SCALE GENOMIC DNA]</scope>
    <source>
        <strain evidence="3 4">TAW-CT134</strain>
    </source>
</reference>
<dbReference type="InterPro" id="IPR041698">
    <property type="entry name" value="Methyltransf_25"/>
</dbReference>
<dbReference type="InterPro" id="IPR029063">
    <property type="entry name" value="SAM-dependent_MTases_sf"/>
</dbReference>
<proteinExistence type="predicted"/>
<dbReference type="GO" id="GO:0032259">
    <property type="term" value="P:methylation"/>
    <property type="evidence" value="ECO:0007669"/>
    <property type="project" value="UniProtKB-KW"/>
</dbReference>
<dbReference type="GO" id="GO:0008168">
    <property type="term" value="F:methyltransferase activity"/>
    <property type="evidence" value="ECO:0007669"/>
    <property type="project" value="UniProtKB-KW"/>
</dbReference>
<sequence length="200" mass="21992">MGWNERFAGEEYLYGTTPADFVARQAWRLAPGARLLSIADGEGRNGTYLASLGVQVTALEPSENARRKAAELAQERGVSMQTIDADLRGYDWPRGEYDAVLACFIQFADTAFRAEIFDGIATALKPGGLALIHGFARRQPRYGTGGPGVVEQLYDLDLLRDAFPRWEVLHQADYDADLDEGAGHSGRAALIDFVARKPER</sequence>
<dbReference type="EMBL" id="MPZV01000001">
    <property type="protein sequence ID" value="OOY25581.1"/>
    <property type="molecule type" value="Genomic_DNA"/>
</dbReference>
<dbReference type="Pfam" id="PF13649">
    <property type="entry name" value="Methyltransf_25"/>
    <property type="match status" value="1"/>
</dbReference>
<evidence type="ECO:0000313" key="4">
    <source>
        <dbReference type="Proteomes" id="UP000190787"/>
    </source>
</evidence>
<dbReference type="PANTHER" id="PTHR43861">
    <property type="entry name" value="TRANS-ACONITATE 2-METHYLTRANSFERASE-RELATED"/>
    <property type="match status" value="1"/>
</dbReference>
<dbReference type="Gene3D" id="3.40.50.150">
    <property type="entry name" value="Vaccinia Virus protein VP39"/>
    <property type="match status" value="1"/>
</dbReference>
<comment type="caution">
    <text evidence="3">The sequence shown here is derived from an EMBL/GenBank/DDBJ whole genome shotgun (WGS) entry which is preliminary data.</text>
</comment>
<evidence type="ECO:0000259" key="2">
    <source>
        <dbReference type="Pfam" id="PF13649"/>
    </source>
</evidence>
<protein>
    <submittedName>
        <fullName evidence="3">SAM-dependent methyltransferase</fullName>
    </submittedName>
</protein>
<accession>A0ABX3N121</accession>